<dbReference type="EMBL" id="JAODUP010000038">
    <property type="protein sequence ID" value="KAK2166507.1"/>
    <property type="molecule type" value="Genomic_DNA"/>
</dbReference>
<evidence type="ECO:0000313" key="2">
    <source>
        <dbReference type="EMBL" id="KAK2166507.1"/>
    </source>
</evidence>
<proteinExistence type="predicted"/>
<dbReference type="GO" id="GO:0006044">
    <property type="term" value="P:N-acetylglucosamine metabolic process"/>
    <property type="evidence" value="ECO:0007669"/>
    <property type="project" value="TreeGrafter"/>
</dbReference>
<feature type="domain" description="Sulfotransferase" evidence="1">
    <location>
        <begin position="271"/>
        <end position="414"/>
    </location>
</feature>
<dbReference type="SUPFAM" id="SSF52540">
    <property type="entry name" value="P-loop containing nucleoside triphosphate hydrolases"/>
    <property type="match status" value="1"/>
</dbReference>
<reference evidence="2" key="1">
    <citation type="journal article" date="2023" name="Mol. Biol. Evol.">
        <title>Third-Generation Sequencing Reveals the Adaptive Role of the Epigenome in Three Deep-Sea Polychaetes.</title>
        <authorList>
            <person name="Perez M."/>
            <person name="Aroh O."/>
            <person name="Sun Y."/>
            <person name="Lan Y."/>
            <person name="Juniper S.K."/>
            <person name="Young C.R."/>
            <person name="Angers B."/>
            <person name="Qian P.Y."/>
        </authorList>
    </citation>
    <scope>NUCLEOTIDE SEQUENCE</scope>
    <source>
        <strain evidence="2">P08H-3</strain>
    </source>
</reference>
<comment type="caution">
    <text evidence="2">The sequence shown here is derived from an EMBL/GenBank/DDBJ whole genome shotgun (WGS) entry which is preliminary data.</text>
</comment>
<protein>
    <recommendedName>
        <fullName evidence="1">Sulfotransferase domain-containing protein</fullName>
    </recommendedName>
</protein>
<dbReference type="AlphaFoldDB" id="A0AAD9NDQ9"/>
<dbReference type="InterPro" id="IPR027417">
    <property type="entry name" value="P-loop_NTPase"/>
</dbReference>
<name>A0AAD9NDQ9_9ANNE</name>
<evidence type="ECO:0000313" key="3">
    <source>
        <dbReference type="Proteomes" id="UP001208570"/>
    </source>
</evidence>
<dbReference type="Pfam" id="PF00685">
    <property type="entry name" value="Sulfotransfer_1"/>
    <property type="match status" value="1"/>
</dbReference>
<keyword evidence="3" id="KW-1185">Reference proteome</keyword>
<dbReference type="GO" id="GO:0001517">
    <property type="term" value="F:N-acetylglucosamine 6-O-sulfotransferase activity"/>
    <property type="evidence" value="ECO:0007669"/>
    <property type="project" value="TreeGrafter"/>
</dbReference>
<dbReference type="Proteomes" id="UP001208570">
    <property type="component" value="Unassembled WGS sequence"/>
</dbReference>
<evidence type="ECO:0000259" key="1">
    <source>
        <dbReference type="Pfam" id="PF00685"/>
    </source>
</evidence>
<dbReference type="InterPro" id="IPR051135">
    <property type="entry name" value="Gal/GlcNAc/GalNAc_ST"/>
</dbReference>
<dbReference type="PANTHER" id="PTHR10704">
    <property type="entry name" value="CARBOHYDRATE SULFOTRANSFERASE"/>
    <property type="match status" value="1"/>
</dbReference>
<accession>A0AAD9NDQ9</accession>
<sequence length="423" mass="49209">MEQDHFVRSGYDVSYTQSPNTKPIYILLMTYMRGGSSFLGEMFNQNPKVFYWFEPLAETFKKIMGMIDSRNWFLHDDLSLRWFSPRKKKTIFKLLSSIFSCKIDALPEYVLKHNFATNMFWNKSLSLNSYRECLEAKPNVTCRSFGQESHNPSVGRLKRILCSKDRHFGIRPRNIDLELSNTGLHRELKSLLDKLFHQRSSLYYTDDHLSRKLLPLENSSKDIQPYRGYLNTKVRRCSANILTVCKQRPIHVIKTVRMRMDLVLQLLNAIPELKVVYEWRNPLGILNSRWSSSKYHRISNFTLDTDILCKQMNFDLVTSDRLKAKFPNSMTVIKYEDLADNTIGSVSGLYGDLGIGSIPDSIFSWIVDNTKAETTSGPLSTKKNATAVVRQWKSQLDKTIINYIKDKCRDVLKLMNYDDELLL</sequence>
<organism evidence="2 3">
    <name type="scientific">Paralvinella palmiformis</name>
    <dbReference type="NCBI Taxonomy" id="53620"/>
    <lineage>
        <taxon>Eukaryota</taxon>
        <taxon>Metazoa</taxon>
        <taxon>Spiralia</taxon>
        <taxon>Lophotrochozoa</taxon>
        <taxon>Annelida</taxon>
        <taxon>Polychaeta</taxon>
        <taxon>Sedentaria</taxon>
        <taxon>Canalipalpata</taxon>
        <taxon>Terebellida</taxon>
        <taxon>Terebelliformia</taxon>
        <taxon>Alvinellidae</taxon>
        <taxon>Paralvinella</taxon>
    </lineage>
</organism>
<dbReference type="Gene3D" id="3.40.50.300">
    <property type="entry name" value="P-loop containing nucleotide triphosphate hydrolases"/>
    <property type="match status" value="1"/>
</dbReference>
<dbReference type="PANTHER" id="PTHR10704:SF44">
    <property type="entry name" value="LD35051P-RELATED"/>
    <property type="match status" value="1"/>
</dbReference>
<dbReference type="GO" id="GO:0006790">
    <property type="term" value="P:sulfur compound metabolic process"/>
    <property type="evidence" value="ECO:0007669"/>
    <property type="project" value="TreeGrafter"/>
</dbReference>
<dbReference type="InterPro" id="IPR000863">
    <property type="entry name" value="Sulfotransferase_dom"/>
</dbReference>
<gene>
    <name evidence="2" type="ORF">LSH36_38g01005</name>
</gene>